<organism evidence="2 3">
    <name type="scientific">Cereibacter johrii</name>
    <dbReference type="NCBI Taxonomy" id="445629"/>
    <lineage>
        <taxon>Bacteria</taxon>
        <taxon>Pseudomonadati</taxon>
        <taxon>Pseudomonadota</taxon>
        <taxon>Alphaproteobacteria</taxon>
        <taxon>Rhodobacterales</taxon>
        <taxon>Paracoccaceae</taxon>
        <taxon>Cereibacter</taxon>
    </lineage>
</organism>
<reference evidence="2 3" key="1">
    <citation type="submission" date="2018-04" db="EMBL/GenBank/DDBJ databases">
        <title>Genomic Encyclopedia of Type Strains, Phase III (KMG-III): the genomes of soil and plant-associated and newly described type strains.</title>
        <authorList>
            <person name="Whitman W."/>
        </authorList>
    </citation>
    <scope>NUCLEOTIDE SEQUENCE [LARGE SCALE GENOMIC DNA]</scope>
    <source>
        <strain evidence="2 3">JA192</strain>
    </source>
</reference>
<proteinExistence type="predicted"/>
<protein>
    <submittedName>
        <fullName evidence="2">Copper chaperone</fullName>
    </submittedName>
</protein>
<accession>A0ABX5J9J5</accession>
<dbReference type="CDD" id="cd00371">
    <property type="entry name" value="HMA"/>
    <property type="match status" value="1"/>
</dbReference>
<comment type="caution">
    <text evidence="2">The sequence shown here is derived from an EMBL/GenBank/DDBJ whole genome shotgun (WGS) entry which is preliminary data.</text>
</comment>
<evidence type="ECO:0000259" key="1">
    <source>
        <dbReference type="PROSITE" id="PS50846"/>
    </source>
</evidence>
<dbReference type="EMBL" id="PZZW01000002">
    <property type="protein sequence ID" value="PTM80145.1"/>
    <property type="molecule type" value="Genomic_DNA"/>
</dbReference>
<dbReference type="Pfam" id="PF00403">
    <property type="entry name" value="HMA"/>
    <property type="match status" value="1"/>
</dbReference>
<dbReference type="PROSITE" id="PS50846">
    <property type="entry name" value="HMA_2"/>
    <property type="match status" value="1"/>
</dbReference>
<dbReference type="InterPro" id="IPR006121">
    <property type="entry name" value="HMA_dom"/>
</dbReference>
<name>A0ABX5J9J5_9RHOB</name>
<dbReference type="InterPro" id="IPR036163">
    <property type="entry name" value="HMA_dom_sf"/>
</dbReference>
<dbReference type="Proteomes" id="UP000240800">
    <property type="component" value="Unassembled WGS sequence"/>
</dbReference>
<evidence type="ECO:0000313" key="2">
    <source>
        <dbReference type="EMBL" id="PTM80145.1"/>
    </source>
</evidence>
<feature type="domain" description="HMA" evidence="1">
    <location>
        <begin position="1"/>
        <end position="63"/>
    </location>
</feature>
<dbReference type="RefSeq" id="WP_069331941.1">
    <property type="nucleotide sequence ID" value="NZ_JAYFRT010000006.1"/>
</dbReference>
<dbReference type="Gene3D" id="3.30.70.100">
    <property type="match status" value="1"/>
</dbReference>
<gene>
    <name evidence="2" type="ORF">C8J29_102218</name>
</gene>
<evidence type="ECO:0000313" key="3">
    <source>
        <dbReference type="Proteomes" id="UP000240800"/>
    </source>
</evidence>
<sequence length="66" mass="7001">MTKLSIPDMSCGHCRASIEGALAPLPGFEGIRFDAEARTAEVEGPVSERTLLSALETIGFPAQVVR</sequence>
<dbReference type="SUPFAM" id="SSF55008">
    <property type="entry name" value="HMA, heavy metal-associated domain"/>
    <property type="match status" value="1"/>
</dbReference>
<keyword evidence="3" id="KW-1185">Reference proteome</keyword>